<accession>A0ACC2KTE5</accession>
<comment type="caution">
    <text evidence="1">The sequence shown here is derived from an EMBL/GenBank/DDBJ whole genome shotgun (WGS) entry which is preliminary data.</text>
</comment>
<dbReference type="Proteomes" id="UP001234297">
    <property type="component" value="Chromosome 11"/>
</dbReference>
<keyword evidence="2" id="KW-1185">Reference proteome</keyword>
<proteinExistence type="predicted"/>
<organism evidence="1 2">
    <name type="scientific">Persea americana</name>
    <name type="common">Avocado</name>
    <dbReference type="NCBI Taxonomy" id="3435"/>
    <lineage>
        <taxon>Eukaryota</taxon>
        <taxon>Viridiplantae</taxon>
        <taxon>Streptophyta</taxon>
        <taxon>Embryophyta</taxon>
        <taxon>Tracheophyta</taxon>
        <taxon>Spermatophyta</taxon>
        <taxon>Magnoliopsida</taxon>
        <taxon>Magnoliidae</taxon>
        <taxon>Laurales</taxon>
        <taxon>Lauraceae</taxon>
        <taxon>Persea</taxon>
    </lineage>
</organism>
<name>A0ACC2KTE5_PERAE</name>
<evidence type="ECO:0000313" key="2">
    <source>
        <dbReference type="Proteomes" id="UP001234297"/>
    </source>
</evidence>
<protein>
    <submittedName>
        <fullName evidence="1">Uncharacterized protein</fullName>
    </submittedName>
</protein>
<dbReference type="EMBL" id="CM056819">
    <property type="protein sequence ID" value="KAJ8624077.1"/>
    <property type="molecule type" value="Genomic_DNA"/>
</dbReference>
<evidence type="ECO:0000313" key="1">
    <source>
        <dbReference type="EMBL" id="KAJ8624077.1"/>
    </source>
</evidence>
<sequence length="75" mass="8917">MLAVSFYDTSKDFHWLLKIKSEFIESRCEENQDSRFESSSPDAVYRNEKMDDFEDGLIMVIDTKDKEKSRDFGKH</sequence>
<reference evidence="1 2" key="1">
    <citation type="journal article" date="2022" name="Hortic Res">
        <title>A haplotype resolved chromosomal level avocado genome allows analysis of novel avocado genes.</title>
        <authorList>
            <person name="Nath O."/>
            <person name="Fletcher S.J."/>
            <person name="Hayward A."/>
            <person name="Shaw L.M."/>
            <person name="Masouleh A.K."/>
            <person name="Furtado A."/>
            <person name="Henry R.J."/>
            <person name="Mitter N."/>
        </authorList>
    </citation>
    <scope>NUCLEOTIDE SEQUENCE [LARGE SCALE GENOMIC DNA]</scope>
    <source>
        <strain evidence="2">cv. Hass</strain>
    </source>
</reference>
<gene>
    <name evidence="1" type="ORF">MRB53_032607</name>
</gene>